<dbReference type="Proteomes" id="UP000887576">
    <property type="component" value="Unplaced"/>
</dbReference>
<proteinExistence type="predicted"/>
<accession>A0AC34QUN5</accession>
<sequence>MSGKVKLEYYQTDTKVVISLFEKNVDESKLKVFCEPKRLKVIVDDRPILNTSLCEEVVHNEVAYVTRPQKIEITLKKKTSHQWRCLKDEAYEKEEARKKAGDKWEKMVKEVEEEEEQSQDVNGLFQKIFKDADDDTRRAMIKSYTESKGTVLSTNWKEIGNKKTDIKPPEGMEYKE</sequence>
<reference evidence="2" key="1">
    <citation type="submission" date="2022-11" db="UniProtKB">
        <authorList>
            <consortium name="WormBaseParasite"/>
        </authorList>
    </citation>
    <scope>IDENTIFICATION</scope>
</reference>
<name>A0AC34QUN5_9BILA</name>
<evidence type="ECO:0000313" key="2">
    <source>
        <dbReference type="WBParaSite" id="JU765_v2.g19416.t1"/>
    </source>
</evidence>
<organism evidence="1 2">
    <name type="scientific">Panagrolaimus sp. JU765</name>
    <dbReference type="NCBI Taxonomy" id="591449"/>
    <lineage>
        <taxon>Eukaryota</taxon>
        <taxon>Metazoa</taxon>
        <taxon>Ecdysozoa</taxon>
        <taxon>Nematoda</taxon>
        <taxon>Chromadorea</taxon>
        <taxon>Rhabditida</taxon>
        <taxon>Tylenchina</taxon>
        <taxon>Panagrolaimomorpha</taxon>
        <taxon>Panagrolaimoidea</taxon>
        <taxon>Panagrolaimidae</taxon>
        <taxon>Panagrolaimus</taxon>
    </lineage>
</organism>
<dbReference type="WBParaSite" id="JU765_v2.g19416.t1">
    <property type="protein sequence ID" value="JU765_v2.g19416.t1"/>
    <property type="gene ID" value="JU765_v2.g19416"/>
</dbReference>
<protein>
    <submittedName>
        <fullName evidence="2">SGS domain-containing protein</fullName>
    </submittedName>
</protein>
<evidence type="ECO:0000313" key="1">
    <source>
        <dbReference type="Proteomes" id="UP000887576"/>
    </source>
</evidence>